<proteinExistence type="predicted"/>
<evidence type="ECO:0000313" key="1">
    <source>
        <dbReference type="EMBL" id="MED6256573.1"/>
    </source>
</evidence>
<dbReference type="EMBL" id="JAHUTI010076389">
    <property type="protein sequence ID" value="MED6256573.1"/>
    <property type="molecule type" value="Genomic_DNA"/>
</dbReference>
<comment type="caution">
    <text evidence="1">The sequence shown here is derived from an EMBL/GenBank/DDBJ whole genome shotgun (WGS) entry which is preliminary data.</text>
</comment>
<organism evidence="1 2">
    <name type="scientific">Ataeniobius toweri</name>
    <dbReference type="NCBI Taxonomy" id="208326"/>
    <lineage>
        <taxon>Eukaryota</taxon>
        <taxon>Metazoa</taxon>
        <taxon>Chordata</taxon>
        <taxon>Craniata</taxon>
        <taxon>Vertebrata</taxon>
        <taxon>Euteleostomi</taxon>
        <taxon>Actinopterygii</taxon>
        <taxon>Neopterygii</taxon>
        <taxon>Teleostei</taxon>
        <taxon>Neoteleostei</taxon>
        <taxon>Acanthomorphata</taxon>
        <taxon>Ovalentaria</taxon>
        <taxon>Atherinomorphae</taxon>
        <taxon>Cyprinodontiformes</taxon>
        <taxon>Goodeidae</taxon>
        <taxon>Ataeniobius</taxon>
    </lineage>
</organism>
<evidence type="ECO:0000313" key="2">
    <source>
        <dbReference type="Proteomes" id="UP001345963"/>
    </source>
</evidence>
<name>A0ABU7C4B7_9TELE</name>
<accession>A0ABU7C4B7</accession>
<protein>
    <submittedName>
        <fullName evidence="1">Uncharacterized protein</fullName>
    </submittedName>
</protein>
<reference evidence="1 2" key="1">
    <citation type="submission" date="2021-07" db="EMBL/GenBank/DDBJ databases">
        <authorList>
            <person name="Palmer J.M."/>
        </authorList>
    </citation>
    <scope>NUCLEOTIDE SEQUENCE [LARGE SCALE GENOMIC DNA]</scope>
    <source>
        <strain evidence="1 2">AT_MEX2019</strain>
        <tissue evidence="1">Muscle</tissue>
    </source>
</reference>
<sequence length="137" mass="15175">MRLTAATNMPKIVTKSRNISGFYVCTELPISSNQPRLTARPVPAPGDECFVRNSVSGVSTSFRMVLGNSTFYNCDVTEFKQFHVTTPVSNYVELLAGSHFSYCVVVPSQWGLFQCACVTRLTIILPTKLNQGERSMI</sequence>
<gene>
    <name evidence="1" type="ORF">ATANTOWER_029290</name>
</gene>
<keyword evidence="2" id="KW-1185">Reference proteome</keyword>
<dbReference type="Proteomes" id="UP001345963">
    <property type="component" value="Unassembled WGS sequence"/>
</dbReference>